<organism evidence="1 2">
    <name type="scientific">Pluteus cervinus</name>
    <dbReference type="NCBI Taxonomy" id="181527"/>
    <lineage>
        <taxon>Eukaryota</taxon>
        <taxon>Fungi</taxon>
        <taxon>Dikarya</taxon>
        <taxon>Basidiomycota</taxon>
        <taxon>Agaricomycotina</taxon>
        <taxon>Agaricomycetes</taxon>
        <taxon>Agaricomycetidae</taxon>
        <taxon>Agaricales</taxon>
        <taxon>Pluteineae</taxon>
        <taxon>Pluteaceae</taxon>
        <taxon>Pluteus</taxon>
    </lineage>
</organism>
<keyword evidence="2" id="KW-1185">Reference proteome</keyword>
<reference evidence="1 2" key="1">
    <citation type="journal article" date="2019" name="Nat. Ecol. Evol.">
        <title>Megaphylogeny resolves global patterns of mushroom evolution.</title>
        <authorList>
            <person name="Varga T."/>
            <person name="Krizsan K."/>
            <person name="Foldi C."/>
            <person name="Dima B."/>
            <person name="Sanchez-Garcia M."/>
            <person name="Sanchez-Ramirez S."/>
            <person name="Szollosi G.J."/>
            <person name="Szarkandi J.G."/>
            <person name="Papp V."/>
            <person name="Albert L."/>
            <person name="Andreopoulos W."/>
            <person name="Angelini C."/>
            <person name="Antonin V."/>
            <person name="Barry K.W."/>
            <person name="Bougher N.L."/>
            <person name="Buchanan P."/>
            <person name="Buyck B."/>
            <person name="Bense V."/>
            <person name="Catcheside P."/>
            <person name="Chovatia M."/>
            <person name="Cooper J."/>
            <person name="Damon W."/>
            <person name="Desjardin D."/>
            <person name="Finy P."/>
            <person name="Geml J."/>
            <person name="Haridas S."/>
            <person name="Hughes K."/>
            <person name="Justo A."/>
            <person name="Karasinski D."/>
            <person name="Kautmanova I."/>
            <person name="Kiss B."/>
            <person name="Kocsube S."/>
            <person name="Kotiranta H."/>
            <person name="LaButti K.M."/>
            <person name="Lechner B.E."/>
            <person name="Liimatainen K."/>
            <person name="Lipzen A."/>
            <person name="Lukacs Z."/>
            <person name="Mihaltcheva S."/>
            <person name="Morgado L.N."/>
            <person name="Niskanen T."/>
            <person name="Noordeloos M.E."/>
            <person name="Ohm R.A."/>
            <person name="Ortiz-Santana B."/>
            <person name="Ovrebo C."/>
            <person name="Racz N."/>
            <person name="Riley R."/>
            <person name="Savchenko A."/>
            <person name="Shiryaev A."/>
            <person name="Soop K."/>
            <person name="Spirin V."/>
            <person name="Szebenyi C."/>
            <person name="Tomsovsky M."/>
            <person name="Tulloss R.E."/>
            <person name="Uehling J."/>
            <person name="Grigoriev I.V."/>
            <person name="Vagvolgyi C."/>
            <person name="Papp T."/>
            <person name="Martin F.M."/>
            <person name="Miettinen O."/>
            <person name="Hibbett D.S."/>
            <person name="Nagy L.G."/>
        </authorList>
    </citation>
    <scope>NUCLEOTIDE SEQUENCE [LARGE SCALE GENOMIC DNA]</scope>
    <source>
        <strain evidence="1 2">NL-1719</strain>
    </source>
</reference>
<accession>A0ACD3AE13</accession>
<proteinExistence type="predicted"/>
<name>A0ACD3AE13_9AGAR</name>
<protein>
    <submittedName>
        <fullName evidence="1">Uncharacterized protein</fullName>
    </submittedName>
</protein>
<gene>
    <name evidence="1" type="ORF">BDN72DRAFT_902219</name>
</gene>
<sequence length="1589" mass="178803">MSSRGPYPGSSRRLVLAFDVGTTFSGVSYSILDPGNVPEIKGLTRFPYQDSTGGDFKVPSIIWYDTNGKVRAIGAGAVQDGIEQEAEDGEWTKVEWFKLHLRPKTLGADDVSKFAQQMPSLPACKTIVDVFADYYQFLYESSKAYIESNYSTGERIWASTQSNIVFVLSHPNGWEGPQQSQMREAAIFAGLVPDTDEGRNRIHFVTEGEASLHFCINQGVMTERIKNDSRVLVVDAGGGTIDISSYEKQEDEDRSFSELTVPECKLRGSIFVTQYARKYLEGVEEYLRDSPFSSAASDIARCFDKSTKLHFRRKEDPAFIKFGTFRDSDPAHNIRSGHLKLQGDIVATFFQSSVDCIVDTILKHCRDYKTKSVFLVGGFAASDWLFENVKTATLGMNIEVSRPQTQTNKAVADGATSFYIDHFVSTRIAKFHYGIRTKVRYNASQKDHVARRGESYIDVDGKTRISGGFDIILPKSSTVNETKEFCKTFDHIKRDHVALQSIKIVLLRYRGSLDHPNWMDEDPGMFNPPAPLPLLHVSQITLNAALLSQRKLGHTYFELTFGIVLLFGLTEFKAQLSWKENGVEKRILNPGVVPEIKEMTEFPYHDSTKGDCKVPSIIWYDIDGKVCAIGAGAVRDGIEEDAEDGEWTKVEWFKLHLRPKTLDADEVSKFSQRIPPLPDGKTIVDVFADYYRFLHESSKNYIESHYSTGKSIWAFVELTTVFVLSHPNGWEGPQQSQMREAAILAGLVPDTEDGRNRIHFVTEGEASLHFCINQGLMTEKIKLSASMINTHAGGGTIDISSYEKEKDKEGSFSELAAPECKLRGSIFVTQHARKYLEEHLRDSSFFTDVLEISRCFDKSTKIHFRNIQDPATIKFGLARDSDPTHNIRRGQLKLPGSGTMTLSSIDCIVDVIRKQCGDYNIKTVFLVGGFAASDWLFNSVQAAVRSMNVEISRPVGQTSKAVAIGVASFYMDHFVLIRTSKFDYGVDCNRMYDAHKADHVAREAARYVDLAGEEVLQNAFDIILPKNARITEETEFKHSFYSLSTYSDPLRSVTTKVFRYRGTLECPQWVDEDPDMFEVMCTIEADTSAATAALSPWRGRNGQSYFRLDYDIVLLFGLAEFKAQIAWRENGLEKRGLARMVYEPIKPPSSTPATKLPRQPHTGNSRRLVLAFDVGTTFSSVSYSILDPGCVPEIKGITRFPCHNSTTRDSKVPSIIWYDTNGLVRAIGFPDKIEQEAVDEQWTKIEWFNLYLGPSSGEVSRFAQQVSPLPNGKTVVDVLADYYRFLYESSRDFIESHHPAGKILWASMQSNTIFVLSHPNGWAGHHQSQMRQAAGRAGLISDDDEGRNRIHFVTEGEASLHFCINQGLMTEVAETGSRFLVVDAGHRTIDISSHEKREGSFSKLAAPECRLHGSIFVTQYARKYIEGDRLSPSAVFYALTRPIQEYLRDSRFSPDVPDIIRCFDKTTMLRFRQKEEPAFIKFGSSRDNDPAHNIKCGQLKIQGYIIATFFQPSVDCIVDTIRKHFRSHNIRAVFLVGSFATNDWLFRSVQAAVLDLNINIEISRPYAHTGMLVGSGAVAYYIDRFVLKD</sequence>
<dbReference type="Proteomes" id="UP000308600">
    <property type="component" value="Unassembled WGS sequence"/>
</dbReference>
<evidence type="ECO:0000313" key="2">
    <source>
        <dbReference type="Proteomes" id="UP000308600"/>
    </source>
</evidence>
<dbReference type="EMBL" id="ML208511">
    <property type="protein sequence ID" value="TFK63665.1"/>
    <property type="molecule type" value="Genomic_DNA"/>
</dbReference>
<evidence type="ECO:0000313" key="1">
    <source>
        <dbReference type="EMBL" id="TFK63665.1"/>
    </source>
</evidence>